<keyword evidence="3" id="KW-1185">Reference proteome</keyword>
<evidence type="ECO:0000313" key="2">
    <source>
        <dbReference type="EMBL" id="WMT03738.1"/>
    </source>
</evidence>
<keyword evidence="1" id="KW-0732">Signal</keyword>
<reference evidence="2 3" key="1">
    <citation type="submission" date="2023-08" db="EMBL/GenBank/DDBJ databases">
        <title>The whole genome sequence of Lysobacter yananisis.</title>
        <authorList>
            <person name="Sun H."/>
        </authorList>
    </citation>
    <scope>NUCLEOTIDE SEQUENCE [LARGE SCALE GENOMIC DNA]</scope>
    <source>
        <strain evidence="2 3">SNNU513</strain>
    </source>
</reference>
<evidence type="ECO:0000256" key="1">
    <source>
        <dbReference type="SAM" id="SignalP"/>
    </source>
</evidence>
<dbReference type="EMBL" id="CP133568">
    <property type="protein sequence ID" value="WMT03738.1"/>
    <property type="molecule type" value="Genomic_DNA"/>
</dbReference>
<name>A0ABY9P9I8_9GAMM</name>
<dbReference type="RefSeq" id="WP_139381862.1">
    <property type="nucleotide sequence ID" value="NZ_CP133568.1"/>
</dbReference>
<accession>A0ABY9P9I8</accession>
<feature type="chain" id="PRO_5045819791" description="DUF732 domain-containing protein" evidence="1">
    <location>
        <begin position="27"/>
        <end position="91"/>
    </location>
</feature>
<evidence type="ECO:0000313" key="3">
    <source>
        <dbReference type="Proteomes" id="UP001229313"/>
    </source>
</evidence>
<gene>
    <name evidence="2" type="ORF">RDV84_02510</name>
</gene>
<proteinExistence type="predicted"/>
<sequence>MNLSVRKPLSRLAFAALLAASSAAVAAGSYTATASSSGLTEQEAVANVSRELVAYCQGNGDRAGAVTVLGIHPDPYNYVLFAEASIVCHRQ</sequence>
<dbReference type="Proteomes" id="UP001229313">
    <property type="component" value="Chromosome"/>
</dbReference>
<organism evidence="2 3">
    <name type="scientific">Lysobacter yananisis</name>
    <dbReference type="NCBI Taxonomy" id="1003114"/>
    <lineage>
        <taxon>Bacteria</taxon>
        <taxon>Pseudomonadati</taxon>
        <taxon>Pseudomonadota</taxon>
        <taxon>Gammaproteobacteria</taxon>
        <taxon>Lysobacterales</taxon>
        <taxon>Lysobacteraceae</taxon>
        <taxon>Lysobacter</taxon>
    </lineage>
</organism>
<feature type="signal peptide" evidence="1">
    <location>
        <begin position="1"/>
        <end position="26"/>
    </location>
</feature>
<protein>
    <recommendedName>
        <fullName evidence="4">DUF732 domain-containing protein</fullName>
    </recommendedName>
</protein>
<evidence type="ECO:0008006" key="4">
    <source>
        <dbReference type="Google" id="ProtNLM"/>
    </source>
</evidence>